<dbReference type="Pfam" id="PF07690">
    <property type="entry name" value="MFS_1"/>
    <property type="match status" value="1"/>
</dbReference>
<dbReference type="InterPro" id="IPR036259">
    <property type="entry name" value="MFS_trans_sf"/>
</dbReference>
<dbReference type="Proteomes" id="UP001321760">
    <property type="component" value="Unassembled WGS sequence"/>
</dbReference>
<name>A0AAV9GRQ9_9PEZI</name>
<keyword evidence="4" id="KW-1185">Reference proteome</keyword>
<dbReference type="PANTHER" id="PTHR23520">
    <property type="entry name" value="TRANSPORTER, PUTATIVE (AFU_ORTHOLOGUE AFUA_3G04000)-RELATED"/>
    <property type="match status" value="1"/>
</dbReference>
<feature type="transmembrane region" description="Helical" evidence="2">
    <location>
        <begin position="62"/>
        <end position="82"/>
    </location>
</feature>
<feature type="transmembrane region" description="Helical" evidence="2">
    <location>
        <begin position="382"/>
        <end position="404"/>
    </location>
</feature>
<organism evidence="3 4">
    <name type="scientific">Podospora aff. communis PSN243</name>
    <dbReference type="NCBI Taxonomy" id="3040156"/>
    <lineage>
        <taxon>Eukaryota</taxon>
        <taxon>Fungi</taxon>
        <taxon>Dikarya</taxon>
        <taxon>Ascomycota</taxon>
        <taxon>Pezizomycotina</taxon>
        <taxon>Sordariomycetes</taxon>
        <taxon>Sordariomycetidae</taxon>
        <taxon>Sordariales</taxon>
        <taxon>Podosporaceae</taxon>
        <taxon>Podospora</taxon>
    </lineage>
</organism>
<dbReference type="PANTHER" id="PTHR23520:SF5">
    <property type="entry name" value="TRANSPORTER, PUTATIVE (AFU_ORTHOLOGUE AFUA_3G04000)-RELATED"/>
    <property type="match status" value="1"/>
</dbReference>
<evidence type="ECO:0000313" key="4">
    <source>
        <dbReference type="Proteomes" id="UP001321760"/>
    </source>
</evidence>
<feature type="transmembrane region" description="Helical" evidence="2">
    <location>
        <begin position="91"/>
        <end position="109"/>
    </location>
</feature>
<comment type="subcellular location">
    <subcellularLocation>
        <location evidence="1">Membrane</location>
        <topology evidence="1">Multi-pass membrane protein</topology>
    </subcellularLocation>
</comment>
<reference evidence="3" key="1">
    <citation type="journal article" date="2023" name="Mol. Phylogenet. Evol.">
        <title>Genome-scale phylogeny and comparative genomics of the fungal order Sordariales.</title>
        <authorList>
            <person name="Hensen N."/>
            <person name="Bonometti L."/>
            <person name="Westerberg I."/>
            <person name="Brannstrom I.O."/>
            <person name="Guillou S."/>
            <person name="Cros-Aarteil S."/>
            <person name="Calhoun S."/>
            <person name="Haridas S."/>
            <person name="Kuo A."/>
            <person name="Mondo S."/>
            <person name="Pangilinan J."/>
            <person name="Riley R."/>
            <person name="LaButti K."/>
            <person name="Andreopoulos B."/>
            <person name="Lipzen A."/>
            <person name="Chen C."/>
            <person name="Yan M."/>
            <person name="Daum C."/>
            <person name="Ng V."/>
            <person name="Clum A."/>
            <person name="Steindorff A."/>
            <person name="Ohm R.A."/>
            <person name="Martin F."/>
            <person name="Silar P."/>
            <person name="Natvig D.O."/>
            <person name="Lalanne C."/>
            <person name="Gautier V."/>
            <person name="Ament-Velasquez S.L."/>
            <person name="Kruys A."/>
            <person name="Hutchinson M.I."/>
            <person name="Powell A.J."/>
            <person name="Barry K."/>
            <person name="Miller A.N."/>
            <person name="Grigoriev I.V."/>
            <person name="Debuchy R."/>
            <person name="Gladieux P."/>
            <person name="Hiltunen Thoren M."/>
            <person name="Johannesson H."/>
        </authorList>
    </citation>
    <scope>NUCLEOTIDE SEQUENCE</scope>
    <source>
        <strain evidence="3">PSN243</strain>
    </source>
</reference>
<dbReference type="GO" id="GO:0016020">
    <property type="term" value="C:membrane"/>
    <property type="evidence" value="ECO:0007669"/>
    <property type="project" value="UniProtKB-SubCell"/>
</dbReference>
<dbReference type="EMBL" id="MU865930">
    <property type="protein sequence ID" value="KAK4450917.1"/>
    <property type="molecule type" value="Genomic_DNA"/>
</dbReference>
<dbReference type="InterPro" id="IPR011701">
    <property type="entry name" value="MFS"/>
</dbReference>
<evidence type="ECO:0000256" key="1">
    <source>
        <dbReference type="ARBA" id="ARBA00004141"/>
    </source>
</evidence>
<accession>A0AAV9GRQ9</accession>
<proteinExistence type="predicted"/>
<protein>
    <submittedName>
        <fullName evidence="3">Major facilitator superfamily domain-containing protein</fullName>
    </submittedName>
</protein>
<feature type="transmembrane region" description="Helical" evidence="2">
    <location>
        <begin position="266"/>
        <end position="287"/>
    </location>
</feature>
<dbReference type="GO" id="GO:0022857">
    <property type="term" value="F:transmembrane transporter activity"/>
    <property type="evidence" value="ECO:0007669"/>
    <property type="project" value="InterPro"/>
</dbReference>
<dbReference type="AlphaFoldDB" id="A0AAV9GRQ9"/>
<reference evidence="3" key="2">
    <citation type="submission" date="2023-05" db="EMBL/GenBank/DDBJ databases">
        <authorList>
            <consortium name="Lawrence Berkeley National Laboratory"/>
            <person name="Steindorff A."/>
            <person name="Hensen N."/>
            <person name="Bonometti L."/>
            <person name="Westerberg I."/>
            <person name="Brannstrom I.O."/>
            <person name="Guillou S."/>
            <person name="Cros-Aarteil S."/>
            <person name="Calhoun S."/>
            <person name="Haridas S."/>
            <person name="Kuo A."/>
            <person name="Mondo S."/>
            <person name="Pangilinan J."/>
            <person name="Riley R."/>
            <person name="Labutti K."/>
            <person name="Andreopoulos B."/>
            <person name="Lipzen A."/>
            <person name="Chen C."/>
            <person name="Yanf M."/>
            <person name="Daum C."/>
            <person name="Ng V."/>
            <person name="Clum A."/>
            <person name="Ohm R."/>
            <person name="Martin F."/>
            <person name="Silar P."/>
            <person name="Natvig D."/>
            <person name="Lalanne C."/>
            <person name="Gautier V."/>
            <person name="Ament-Velasquez S.L."/>
            <person name="Kruys A."/>
            <person name="Hutchinson M.I."/>
            <person name="Powell A.J."/>
            <person name="Barry K."/>
            <person name="Miller A.N."/>
            <person name="Grigoriev I.V."/>
            <person name="Debuchy R."/>
            <person name="Gladieux P."/>
            <person name="Thoren M.H."/>
            <person name="Johannesson H."/>
        </authorList>
    </citation>
    <scope>NUCLEOTIDE SEQUENCE</scope>
    <source>
        <strain evidence="3">PSN243</strain>
    </source>
</reference>
<evidence type="ECO:0000256" key="2">
    <source>
        <dbReference type="SAM" id="Phobius"/>
    </source>
</evidence>
<dbReference type="SUPFAM" id="SSF103473">
    <property type="entry name" value="MFS general substrate transporter"/>
    <property type="match status" value="1"/>
</dbReference>
<gene>
    <name evidence="3" type="ORF">QBC34DRAFT_424240</name>
</gene>
<feature type="transmembrane region" description="Helical" evidence="2">
    <location>
        <begin position="157"/>
        <end position="179"/>
    </location>
</feature>
<keyword evidence="2" id="KW-0812">Transmembrane</keyword>
<dbReference type="Gene3D" id="1.20.1250.20">
    <property type="entry name" value="MFS general substrate transporter like domains"/>
    <property type="match status" value="1"/>
</dbReference>
<sequence length="407" mass="44285">MALRSRLTRFLGSIGAGVVWRSSRDVKLLILLRFVRLLGYGGTTFVLALYLGALGFRDSDVGLFMTLTLVGDLGVSFVLTYVGDAMGVRRTAMVGALLMCAGGLAFAWLDKDNFWLLLLPSVAGAINPGANEIDPFKAIEESAIARLSAPDTRGDVFAWWSMLGMFGTAASNLATGWALDFSRGRGTPQVDCYRVIFVAYAAIGLVKFACTACLSKDVEVAATLLPKDSDFSHPQVPHYGATQTAATETKPMFTPASSSFMRKLSLAMAFDFIGSGLAQMSWMTYFFKREYDVQTMIVCHTVNSASLLMVAVPSDKYLALAIFVFRIVTREMDNAPRQAFISAGVLDTERTSAMGVVNIVKTVGLCLGLYATGLFAGMDLFWLAFIVAGALKLVYNVLMLAFFWRRD</sequence>
<keyword evidence="2" id="KW-1133">Transmembrane helix</keyword>
<comment type="caution">
    <text evidence="3">The sequence shown here is derived from an EMBL/GenBank/DDBJ whole genome shotgun (WGS) entry which is preliminary data.</text>
</comment>
<keyword evidence="2" id="KW-0472">Membrane</keyword>
<evidence type="ECO:0000313" key="3">
    <source>
        <dbReference type="EMBL" id="KAK4450917.1"/>
    </source>
</evidence>
<feature type="transmembrane region" description="Helical" evidence="2">
    <location>
        <begin position="37"/>
        <end position="56"/>
    </location>
</feature>
<feature type="transmembrane region" description="Helical" evidence="2">
    <location>
        <begin position="356"/>
        <end position="376"/>
    </location>
</feature>